<dbReference type="PROSITE" id="PS50075">
    <property type="entry name" value="CARRIER"/>
    <property type="match status" value="2"/>
</dbReference>
<dbReference type="EMBL" id="AESD01000055">
    <property type="protein sequence ID" value="EHJ15013.1"/>
    <property type="molecule type" value="Genomic_DNA"/>
</dbReference>
<dbReference type="CDD" id="cd19531">
    <property type="entry name" value="LCL_NRPS-like"/>
    <property type="match status" value="1"/>
</dbReference>
<dbReference type="SUPFAM" id="SSF47336">
    <property type="entry name" value="ACP-like"/>
    <property type="match status" value="2"/>
</dbReference>
<dbReference type="FunFam" id="3.40.50.12780:FF:000012">
    <property type="entry name" value="Non-ribosomal peptide synthetase"/>
    <property type="match status" value="1"/>
</dbReference>
<evidence type="ECO:0000313" key="6">
    <source>
        <dbReference type="EMBL" id="EHJ15013.1"/>
    </source>
</evidence>
<dbReference type="Gene3D" id="3.30.559.10">
    <property type="entry name" value="Chloramphenicol acetyltransferase-like domain"/>
    <property type="match status" value="2"/>
</dbReference>
<dbReference type="Proteomes" id="UP000003477">
    <property type="component" value="Unassembled WGS sequence"/>
</dbReference>
<dbReference type="GO" id="GO:0031177">
    <property type="term" value="F:phosphopantetheine binding"/>
    <property type="evidence" value="ECO:0007669"/>
    <property type="project" value="TreeGrafter"/>
</dbReference>
<dbReference type="NCBIfam" id="TIGR01733">
    <property type="entry name" value="AA-adenyl-dom"/>
    <property type="match status" value="2"/>
</dbReference>
<dbReference type="CDD" id="cd12114">
    <property type="entry name" value="A_NRPS_TlmIV_like"/>
    <property type="match status" value="1"/>
</dbReference>
<dbReference type="Gene3D" id="2.30.38.10">
    <property type="entry name" value="Luciferase, Domain 3"/>
    <property type="match status" value="2"/>
</dbReference>
<dbReference type="SUPFAM" id="SSF56801">
    <property type="entry name" value="Acetyl-CoA synthetase-like"/>
    <property type="match status" value="2"/>
</dbReference>
<dbReference type="Gene3D" id="3.30.300.30">
    <property type="match status" value="3"/>
</dbReference>
<dbReference type="InterPro" id="IPR000415">
    <property type="entry name" value="Nitroreductase-like"/>
</dbReference>
<dbReference type="FunFam" id="3.40.50.980:FF:000001">
    <property type="entry name" value="Non-ribosomal peptide synthetase"/>
    <property type="match status" value="2"/>
</dbReference>
<sequence length="2449" mass="277887">MKQDISQQIANLSPKQRALLEKRLQQKKIKRPSSSIIPKRQPSDIIPLSFAQQRLWFIQQLEPDNNSYNVPSSFRIKGKLQVEILEQTLNEIVKRHEMLRTSFTTDSDRQPIQVVTPFQPFSLPIIDLQDIANAEAEVQRLVIRESLRPFDLSESLLRLILLKLSEKEHILLITTHHIVCDRWSIGVFLREMTTLYNGFFKATEVGKGEDNKTPLNLSPLPIQYGDWSIWQRQWLQGDLLDKQINYWQEKLGQDLPILDLPTKRSRPLVPSYRGKHHPIALSPALSDSLKAVSAKKKVTLFTLLLSAFKVLLCRYTDQDDIVIGTEIANRNRREMEGLIGLLVNTLVLRTDLSGNPSFKTVLQRVREVTLGAYAHQDLPFEKLVEVLNPDRHLSQMMPLFQVKFDFQLATVKPLQLSDLSLERLLGEQETVKYELRLNLQDTNEGINGQIEYSTDLFTDETIARMAEHFQVLLEGIISNPEKPISELPLLSQIEQAKLLTVNSEQFSSLSIPNNANIPQLFEEQVNKNPDAIALSFGEEKLTYQEINIQANKLAHYLQKLGVKPEVKVGICVERSPLMVIGLLAILKAGGAYIPLDPAYPQERLNFILEDAQISILLSRQSQEIKKGDFATIDLDKDCAKFAQEKTENPDNNLDPNNLAYVIYTSGSTGNPKGVAIAHRNTVELLYWAKNSFSPQLLQGVLASTSICFDLSVFELFVPLCWGYQVILIENVLDLPYLAAKEEITLINTVPSAIAQLLRINGIPTSVKAINLAGEALPHRLVEELEKLSHIETIFNLYGPSEDTTYSTYTSVKSNADGVVTIGKGISNTQTYILDRYLNLVPQGVIGELYLSGAGITRGYLGRSPLTAEKFLPNPFMEGIYSRLYKTGDLVRYDGEGNLEFLGRRDNQVKVRGYRLEIGEIEAALSQYPDIIENAVMVWREDNNNQRLTAYIVVEEAFSQKQLRRFLGEKLPKYAIPTTFLELPALPRLPNGKLDRKSLPLPENLGRSLENEYIEPQTETEKIIAEIWQNALKIEKIGLYDNFFELGGHSLLAINVIAEMSEKLEIKISLRSLFQQPTIAGLEAQISENELIESVTANLPTLVVNTEQRYQPFPLTDIQQAYLIGRSAAFELGNVATHGYREIETVGLNVQKVEEAFNILIQRHDMLRMVVDEDGKQRILPDVPRYELKTLDLQQEDETTIATRLETLRDRLSHQIFTTDQYPLFEIQAILLPEDKIRFMVSFEVLLGDAWSFQLLGYEFAQILENKANLLPPLTISFRDYVMAENSWRDSEDYQHSLTYWQNRLSSLPPSPELPLTKRLGAVTQPHFVRRSGKLKANDWQKLKDQASRLGITPSGLLLAAFAEILTTWSKNHEFTLNLTLFNRLPIHPEINRLIGDFTSSLLLAVNNKGQDFFSTKARRIQGQLWEDLDHRHVSGVKILRELSRLRGGKGEALMPVVFTSTLTQTSQQTSSSRSWDADVVYSVSQTSQVYLDHQVSEIAGELIFNWDAIEELFPTGLLDDMFTAYSSFLERLAADTTLWESQTLDLLPPEQIKIITEINNTEKTFKQENSLLHELFFEQVRENPQKIAIIDPRITLTYQELSDRILTLAHRLRNLGIKPNQLVAVMMEKGWEQIIAVLGILTAGGAYVPIDTALPLESSHYLLKEIKANQILTQSWLDIETPDNLQRIDIDTLETSNTFEPLKSVQKPDDLAYIIYTSGSTGMPKGVAIAHQGAVNTILDINQRFAVSGKDKVIALSALNFDLSVYDIFGTLAVGATLVIPEHDRRQDPSHWADLLSQHHITIWNSVPALMQMLLETEASDENLRLVLLSGDWLPLNLSDRIHSRFPITEVISLGGATEASIWSIFYPIDRVDPSWKSIPYGKPLTNQQFYVLGEYLTPCPLWVTGQLYIGGKGLAEFYWQNTEKTEVSFIINPHTKERLYKTGDLGRYLPDGNIEFLGREDYQVKIRGYRIELGEIETALEQHPAIKEAVVTIVGESRENQQLAAYIVPLQSSGVPDAYDPQQQEGVINDPIKRMEFKLKQPGIKSINSSQTRISLPKTDVNEEIYLRRQSYRQFLNESISLQQIGQFLSSLSPIKLEDSPLAKYRYGSAGSLYPVQVYLLIKPETVTGLDGGFYYYHPLENSLIFLNNKTDFDTNIYGNNQTIYEGAAFSLFLIGELNAIQPLYGEKSRDLCLLEAGYISQLLMEIAPDNELGLCPIGALEFETLRSLLELEDSQILLHSFVGGKIDLALTKKWLQPKVETKTESLRDKIQGYLQDKIPNYMIPRSYTILKQLPLNANGKIDRNSLPKPNILAATSSIEFVAPQTEIQEQLATIWKQYLEIEKVGIYDNFFDLGGNSLLVTQVISKVRQTFQVELPLQKLFETPTIAELELLIQENKTIEQGSDRIEKYDRYETVETENYDELSEGEIDDLLMQMLEDEDIDSELLE</sequence>
<dbReference type="Pfam" id="PF00668">
    <property type="entry name" value="Condensation"/>
    <property type="match status" value="2"/>
</dbReference>
<dbReference type="Pfam" id="PF00501">
    <property type="entry name" value="AMP-binding"/>
    <property type="match status" value="2"/>
</dbReference>
<evidence type="ECO:0000256" key="3">
    <source>
        <dbReference type="ARBA" id="ARBA00022553"/>
    </source>
</evidence>
<dbReference type="Gene3D" id="3.40.50.980">
    <property type="match status" value="4"/>
</dbReference>
<dbReference type="CDD" id="cd12115">
    <property type="entry name" value="A_NRPS_Sfm_like"/>
    <property type="match status" value="1"/>
</dbReference>
<dbReference type="PROSITE" id="PS00455">
    <property type="entry name" value="AMP_BINDING"/>
    <property type="match status" value="2"/>
</dbReference>
<name>G5IYH2_CROWT</name>
<dbReference type="PANTHER" id="PTHR45527">
    <property type="entry name" value="NONRIBOSOMAL PEPTIDE SYNTHETASE"/>
    <property type="match status" value="1"/>
</dbReference>
<gene>
    <name evidence="6" type="ORF">CWATWH0003_0321</name>
</gene>
<dbReference type="Gene3D" id="3.30.559.30">
    <property type="entry name" value="Nonribosomal peptide synthetase, condensation domain"/>
    <property type="match status" value="2"/>
</dbReference>
<evidence type="ECO:0000256" key="4">
    <source>
        <dbReference type="ARBA" id="ARBA00022598"/>
    </source>
</evidence>
<dbReference type="PROSITE" id="PS00012">
    <property type="entry name" value="PHOSPHOPANTETHEINE"/>
    <property type="match status" value="2"/>
</dbReference>
<feature type="domain" description="Carrier" evidence="5">
    <location>
        <begin position="1014"/>
        <end position="1089"/>
    </location>
</feature>
<dbReference type="GO" id="GO:0005737">
    <property type="term" value="C:cytoplasm"/>
    <property type="evidence" value="ECO:0007669"/>
    <property type="project" value="TreeGrafter"/>
</dbReference>
<dbReference type="NCBIfam" id="NF003417">
    <property type="entry name" value="PRK04813.1"/>
    <property type="match status" value="3"/>
</dbReference>
<dbReference type="GO" id="GO:0043041">
    <property type="term" value="P:amino acid activation for nonribosomal peptide biosynthetic process"/>
    <property type="evidence" value="ECO:0007669"/>
    <property type="project" value="TreeGrafter"/>
</dbReference>
<keyword evidence="2" id="KW-0596">Phosphopantetheine</keyword>
<dbReference type="GO" id="GO:0016491">
    <property type="term" value="F:oxidoreductase activity"/>
    <property type="evidence" value="ECO:0007669"/>
    <property type="project" value="InterPro"/>
</dbReference>
<dbReference type="CDD" id="cd19535">
    <property type="entry name" value="Cyc_NRPS"/>
    <property type="match status" value="1"/>
</dbReference>
<dbReference type="Gene3D" id="3.40.109.10">
    <property type="entry name" value="NADH Oxidase"/>
    <property type="match status" value="1"/>
</dbReference>
<dbReference type="Pfam" id="PF13193">
    <property type="entry name" value="AMP-binding_C"/>
    <property type="match status" value="1"/>
</dbReference>
<dbReference type="RefSeq" id="WP_007308981.1">
    <property type="nucleotide sequence ID" value="NZ_AESD01000055.1"/>
</dbReference>
<dbReference type="GO" id="GO:0016874">
    <property type="term" value="F:ligase activity"/>
    <property type="evidence" value="ECO:0007669"/>
    <property type="project" value="UniProtKB-KW"/>
</dbReference>
<dbReference type="PATRIC" id="fig|423471.3.peg.291"/>
<dbReference type="InterPro" id="IPR009081">
    <property type="entry name" value="PP-bd_ACP"/>
</dbReference>
<dbReference type="InterPro" id="IPR010071">
    <property type="entry name" value="AA_adenyl_dom"/>
</dbReference>
<dbReference type="SUPFAM" id="SSF52777">
    <property type="entry name" value="CoA-dependent acyltransferases"/>
    <property type="match status" value="4"/>
</dbReference>
<evidence type="ECO:0000256" key="1">
    <source>
        <dbReference type="ARBA" id="ARBA00001957"/>
    </source>
</evidence>
<dbReference type="CDD" id="cd02142">
    <property type="entry name" value="McbC_SagB-like_oxidoreductase"/>
    <property type="match status" value="1"/>
</dbReference>
<comment type="cofactor">
    <cofactor evidence="1">
        <name>pantetheine 4'-phosphate</name>
        <dbReference type="ChEBI" id="CHEBI:47942"/>
    </cofactor>
</comment>
<dbReference type="GO" id="GO:0008610">
    <property type="term" value="P:lipid biosynthetic process"/>
    <property type="evidence" value="ECO:0007669"/>
    <property type="project" value="UniProtKB-ARBA"/>
</dbReference>
<dbReference type="InterPro" id="IPR023213">
    <property type="entry name" value="CAT-like_dom_sf"/>
</dbReference>
<keyword evidence="4" id="KW-0436">Ligase</keyword>
<proteinExistence type="predicted"/>
<accession>G5IYH2</accession>
<evidence type="ECO:0000313" key="7">
    <source>
        <dbReference type="Proteomes" id="UP000003477"/>
    </source>
</evidence>
<dbReference type="FunFam" id="3.30.559.30:FF:000006">
    <property type="entry name" value="Yersiniabactin polyketide/non-ribosomal peptide synthetase"/>
    <property type="match status" value="1"/>
</dbReference>
<dbReference type="InterPro" id="IPR045851">
    <property type="entry name" value="AMP-bd_C_sf"/>
</dbReference>
<dbReference type="FunFam" id="1.10.1200.10:FF:000005">
    <property type="entry name" value="Nonribosomal peptide synthetase 1"/>
    <property type="match status" value="2"/>
</dbReference>
<dbReference type="GeneID" id="88764263"/>
<evidence type="ECO:0000256" key="2">
    <source>
        <dbReference type="ARBA" id="ARBA00022450"/>
    </source>
</evidence>
<dbReference type="InterPro" id="IPR025110">
    <property type="entry name" value="AMP-bd_C"/>
</dbReference>
<evidence type="ECO:0000259" key="5">
    <source>
        <dbReference type="PROSITE" id="PS50075"/>
    </source>
</evidence>
<dbReference type="PANTHER" id="PTHR45527:SF1">
    <property type="entry name" value="FATTY ACID SYNTHASE"/>
    <property type="match status" value="1"/>
</dbReference>
<dbReference type="Gene3D" id="1.10.1200.10">
    <property type="entry name" value="ACP-like"/>
    <property type="match status" value="2"/>
</dbReference>
<dbReference type="InterPro" id="IPR006162">
    <property type="entry name" value="Ppantetheine_attach_site"/>
</dbReference>
<dbReference type="Pfam" id="PF00550">
    <property type="entry name" value="PP-binding"/>
    <property type="match status" value="2"/>
</dbReference>
<dbReference type="Pfam" id="PF00881">
    <property type="entry name" value="Nitroreductase"/>
    <property type="match status" value="1"/>
</dbReference>
<keyword evidence="3" id="KW-0597">Phosphoprotein</keyword>
<dbReference type="SUPFAM" id="SSF55469">
    <property type="entry name" value="FMN-dependent nitroreductase-like"/>
    <property type="match status" value="1"/>
</dbReference>
<dbReference type="InterPro" id="IPR000873">
    <property type="entry name" value="AMP-dep_synth/lig_dom"/>
</dbReference>
<organism evidence="6 7">
    <name type="scientific">Crocosphaera watsonii WH 0003</name>
    <dbReference type="NCBI Taxonomy" id="423471"/>
    <lineage>
        <taxon>Bacteria</taxon>
        <taxon>Bacillati</taxon>
        <taxon>Cyanobacteriota</taxon>
        <taxon>Cyanophyceae</taxon>
        <taxon>Oscillatoriophycideae</taxon>
        <taxon>Chroococcales</taxon>
        <taxon>Aphanothecaceae</taxon>
        <taxon>Crocosphaera</taxon>
    </lineage>
</organism>
<dbReference type="FunFam" id="3.30.559.10:FF:000023">
    <property type="entry name" value="Non-ribosomal peptide synthetase"/>
    <property type="match status" value="1"/>
</dbReference>
<protein>
    <submittedName>
        <fullName evidence="6">Peptide synthetase</fullName>
    </submittedName>
</protein>
<dbReference type="InterPro" id="IPR020845">
    <property type="entry name" value="AMP-binding_CS"/>
</dbReference>
<dbReference type="InterPro" id="IPR057737">
    <property type="entry name" value="Condensation_MtbB-like"/>
</dbReference>
<dbReference type="InterPro" id="IPR029479">
    <property type="entry name" value="Nitroreductase"/>
</dbReference>
<dbReference type="GO" id="GO:0044550">
    <property type="term" value="P:secondary metabolite biosynthetic process"/>
    <property type="evidence" value="ECO:0007669"/>
    <property type="project" value="TreeGrafter"/>
</dbReference>
<dbReference type="InterPro" id="IPR001242">
    <property type="entry name" value="Condensation_dom"/>
</dbReference>
<dbReference type="InterPro" id="IPR036736">
    <property type="entry name" value="ACP-like_sf"/>
</dbReference>
<comment type="caution">
    <text evidence="6">The sequence shown here is derived from an EMBL/GenBank/DDBJ whole genome shotgun (WGS) entry which is preliminary data.</text>
</comment>
<reference evidence="6 7" key="1">
    <citation type="journal article" date="2011" name="Front. Microbiol.">
        <title>Two Strains of Crocosphaera watsonii with Highly Conserved Genomes are Distinguished by Strain-Specific Features.</title>
        <authorList>
            <person name="Bench S.R."/>
            <person name="Ilikchyan I.N."/>
            <person name="Tripp H.J."/>
            <person name="Zehr J.P."/>
        </authorList>
    </citation>
    <scope>NUCLEOTIDE SEQUENCE [LARGE SCALE GENOMIC DNA]</scope>
    <source>
        <strain evidence="6 7">WH 0003</strain>
    </source>
</reference>
<feature type="domain" description="Carrier" evidence="5">
    <location>
        <begin position="2324"/>
        <end position="2399"/>
    </location>
</feature>